<dbReference type="SUPFAM" id="SSF46689">
    <property type="entry name" value="Homeodomain-like"/>
    <property type="match status" value="1"/>
</dbReference>
<dbReference type="RefSeq" id="WP_184283544.1">
    <property type="nucleotide sequence ID" value="NZ_BAAAPG010000001.1"/>
</dbReference>
<dbReference type="PROSITE" id="PS50977">
    <property type="entry name" value="HTH_TETR_2"/>
    <property type="match status" value="1"/>
</dbReference>
<dbReference type="PRINTS" id="PR00455">
    <property type="entry name" value="HTHTETR"/>
</dbReference>
<dbReference type="SUPFAM" id="SSF48498">
    <property type="entry name" value="Tetracyclin repressor-like, C-terminal domain"/>
    <property type="match status" value="1"/>
</dbReference>
<dbReference type="InterPro" id="IPR050109">
    <property type="entry name" value="HTH-type_TetR-like_transc_reg"/>
</dbReference>
<organism evidence="7 8">
    <name type="scientific">Microbacterium ginsengiterrae</name>
    <dbReference type="NCBI Taxonomy" id="546115"/>
    <lineage>
        <taxon>Bacteria</taxon>
        <taxon>Bacillati</taxon>
        <taxon>Actinomycetota</taxon>
        <taxon>Actinomycetes</taxon>
        <taxon>Micrococcales</taxon>
        <taxon>Microbacteriaceae</taxon>
        <taxon>Microbacterium</taxon>
    </lineage>
</organism>
<dbReference type="Gene3D" id="1.10.357.10">
    <property type="entry name" value="Tetracycline Repressor, domain 2"/>
    <property type="match status" value="1"/>
</dbReference>
<proteinExistence type="predicted"/>
<dbReference type="EMBL" id="JACHMU010000001">
    <property type="protein sequence ID" value="MBB5743600.1"/>
    <property type="molecule type" value="Genomic_DNA"/>
</dbReference>
<accession>A0A7W9CDH1</accession>
<name>A0A7W9CDH1_9MICO</name>
<comment type="caution">
    <text evidence="7">The sequence shown here is derived from an EMBL/GenBank/DDBJ whole genome shotgun (WGS) entry which is preliminary data.</text>
</comment>
<dbReference type="Pfam" id="PF00440">
    <property type="entry name" value="TetR_N"/>
    <property type="match status" value="1"/>
</dbReference>
<evidence type="ECO:0000259" key="6">
    <source>
        <dbReference type="PROSITE" id="PS50977"/>
    </source>
</evidence>
<evidence type="ECO:0000313" key="8">
    <source>
        <dbReference type="Proteomes" id="UP000517712"/>
    </source>
</evidence>
<keyword evidence="1" id="KW-0805">Transcription regulation</keyword>
<dbReference type="PANTHER" id="PTHR30055">
    <property type="entry name" value="HTH-TYPE TRANSCRIPTIONAL REGULATOR RUTR"/>
    <property type="match status" value="1"/>
</dbReference>
<feature type="region of interest" description="Disordered" evidence="5">
    <location>
        <begin position="198"/>
        <end position="232"/>
    </location>
</feature>
<evidence type="ECO:0000256" key="3">
    <source>
        <dbReference type="ARBA" id="ARBA00023163"/>
    </source>
</evidence>
<dbReference type="InterPro" id="IPR036271">
    <property type="entry name" value="Tet_transcr_reg_TetR-rel_C_sf"/>
</dbReference>
<keyword evidence="8" id="KW-1185">Reference proteome</keyword>
<feature type="domain" description="HTH tetR-type" evidence="6">
    <location>
        <begin position="19"/>
        <end position="78"/>
    </location>
</feature>
<dbReference type="InterPro" id="IPR009057">
    <property type="entry name" value="Homeodomain-like_sf"/>
</dbReference>
<keyword evidence="3" id="KW-0804">Transcription</keyword>
<dbReference type="InterPro" id="IPR001647">
    <property type="entry name" value="HTH_TetR"/>
</dbReference>
<reference evidence="7 8" key="1">
    <citation type="submission" date="2020-08" db="EMBL/GenBank/DDBJ databases">
        <title>Sequencing the genomes of 1000 actinobacteria strains.</title>
        <authorList>
            <person name="Klenk H.-P."/>
        </authorList>
    </citation>
    <scope>NUCLEOTIDE SEQUENCE [LARGE SCALE GENOMIC DNA]</scope>
    <source>
        <strain evidence="7 8">DSM 24823</strain>
    </source>
</reference>
<keyword evidence="2 4" id="KW-0238">DNA-binding</keyword>
<sequence>MSQETATESSRRAVRSDRLRNRERILDAARAVFSADGIDAPLDRIVKTAGVGPGTLYRHFPTRADLWTAVLAEPLGRYLTAIDDALAQDDAWEGFSHLVHAICALDADPHGYPGLLNTRFADAPELQELRRRIQLGITRIFARAHQAGAIRADATHQDLFFVTLSNACVVEATKDIAPEAWRRNVAFYLDAFRPDQRRELPVPPPHRSATRCCRHQAGVSPKAHAQGPVHSP</sequence>
<evidence type="ECO:0000256" key="2">
    <source>
        <dbReference type="ARBA" id="ARBA00023125"/>
    </source>
</evidence>
<evidence type="ECO:0000256" key="5">
    <source>
        <dbReference type="SAM" id="MobiDB-lite"/>
    </source>
</evidence>
<protein>
    <submittedName>
        <fullName evidence="7">AcrR family transcriptional regulator</fullName>
    </submittedName>
</protein>
<evidence type="ECO:0000256" key="1">
    <source>
        <dbReference type="ARBA" id="ARBA00023015"/>
    </source>
</evidence>
<dbReference type="Proteomes" id="UP000517712">
    <property type="component" value="Unassembled WGS sequence"/>
</dbReference>
<evidence type="ECO:0000313" key="7">
    <source>
        <dbReference type="EMBL" id="MBB5743600.1"/>
    </source>
</evidence>
<gene>
    <name evidence="7" type="ORF">HD600_002097</name>
</gene>
<dbReference type="AlphaFoldDB" id="A0A7W9CDH1"/>
<evidence type="ECO:0000256" key="4">
    <source>
        <dbReference type="PROSITE-ProRule" id="PRU00335"/>
    </source>
</evidence>
<dbReference type="GO" id="GO:0000976">
    <property type="term" value="F:transcription cis-regulatory region binding"/>
    <property type="evidence" value="ECO:0007669"/>
    <property type="project" value="TreeGrafter"/>
</dbReference>
<feature type="DNA-binding region" description="H-T-H motif" evidence="4">
    <location>
        <begin position="41"/>
        <end position="60"/>
    </location>
</feature>
<dbReference type="PANTHER" id="PTHR30055:SF234">
    <property type="entry name" value="HTH-TYPE TRANSCRIPTIONAL REGULATOR BETI"/>
    <property type="match status" value="1"/>
</dbReference>
<dbReference type="GO" id="GO:0003700">
    <property type="term" value="F:DNA-binding transcription factor activity"/>
    <property type="evidence" value="ECO:0007669"/>
    <property type="project" value="TreeGrafter"/>
</dbReference>